<proteinExistence type="predicted"/>
<evidence type="ECO:0000313" key="2">
    <source>
        <dbReference type="Proteomes" id="UP000619545"/>
    </source>
</evidence>
<sequence length="243" mass="27712">MTFVTPRVSPTESDIEVGSWKEIEEIVSSLSSGLVRITTRDHEDIYDCFFIVEGGAVVGAYLGRIRAEELSAEEAVRAIRDVVDSVGFALLDVYELEPELLELIKRVNDECLLKEPFTPTEVEEAAPEVEEPERDELLEKLGVDLDAIYESVEAVLEDYFEEEDPFEEFKRMLRALGTQDARVYLRVKVPEGVDERMLEEVRRDLEHALSEFSIDGVEITPSLKEKETVTLRIRDIMKRIRGG</sequence>
<dbReference type="EMBL" id="DUJS01000002">
    <property type="protein sequence ID" value="HII70152.1"/>
    <property type="molecule type" value="Genomic_DNA"/>
</dbReference>
<name>A0A832STQ6_9EURY</name>
<dbReference type="AlphaFoldDB" id="A0A832STQ6"/>
<organism evidence="1 2">
    <name type="scientific">Methanopyrus kandleri</name>
    <dbReference type="NCBI Taxonomy" id="2320"/>
    <lineage>
        <taxon>Archaea</taxon>
        <taxon>Methanobacteriati</taxon>
        <taxon>Methanobacteriota</taxon>
        <taxon>Methanomada group</taxon>
        <taxon>Methanopyri</taxon>
        <taxon>Methanopyrales</taxon>
        <taxon>Methanopyraceae</taxon>
        <taxon>Methanopyrus</taxon>
    </lineage>
</organism>
<gene>
    <name evidence="1" type="ORF">HA336_02835</name>
</gene>
<dbReference type="RefSeq" id="WP_011018994.1">
    <property type="nucleotide sequence ID" value="NZ_DUJS01000002.1"/>
</dbReference>
<dbReference type="Pfam" id="PF09987">
    <property type="entry name" value="DUF2226"/>
    <property type="match status" value="1"/>
</dbReference>
<accession>A0A832STQ6</accession>
<dbReference type="InterPro" id="IPR019249">
    <property type="entry name" value="DUF2226"/>
</dbReference>
<dbReference type="GeneID" id="1476725"/>
<dbReference type="Proteomes" id="UP000619545">
    <property type="component" value="Unassembled WGS sequence"/>
</dbReference>
<comment type="caution">
    <text evidence="1">The sequence shown here is derived from an EMBL/GenBank/DDBJ whole genome shotgun (WGS) entry which is preliminary data.</text>
</comment>
<evidence type="ECO:0000313" key="1">
    <source>
        <dbReference type="EMBL" id="HII70152.1"/>
    </source>
</evidence>
<reference evidence="1" key="1">
    <citation type="journal article" date="2020" name="bioRxiv">
        <title>A rank-normalized archaeal taxonomy based on genome phylogeny resolves widespread incomplete and uneven classifications.</title>
        <authorList>
            <person name="Rinke C."/>
            <person name="Chuvochina M."/>
            <person name="Mussig A.J."/>
            <person name="Chaumeil P.-A."/>
            <person name="Waite D.W."/>
            <person name="Whitman W.B."/>
            <person name="Parks D.H."/>
            <person name="Hugenholtz P."/>
        </authorList>
    </citation>
    <scope>NUCLEOTIDE SEQUENCE</scope>
    <source>
        <strain evidence="1">UBA8853</strain>
    </source>
</reference>
<protein>
    <submittedName>
        <fullName evidence="1">DUF2226 domain-containing protein</fullName>
    </submittedName>
</protein>